<evidence type="ECO:0000256" key="2">
    <source>
        <dbReference type="ARBA" id="ARBA00023033"/>
    </source>
</evidence>
<organism evidence="4 5">
    <name type="scientific">Thermogemmatispora tikiterensis</name>
    <dbReference type="NCBI Taxonomy" id="1825093"/>
    <lineage>
        <taxon>Bacteria</taxon>
        <taxon>Bacillati</taxon>
        <taxon>Chloroflexota</taxon>
        <taxon>Ktedonobacteria</taxon>
        <taxon>Thermogemmatisporales</taxon>
        <taxon>Thermogemmatisporaceae</taxon>
        <taxon>Thermogemmatispora</taxon>
    </lineage>
</organism>
<dbReference type="PANTHER" id="PTHR13789:SF309">
    <property type="entry name" value="PUTATIVE (AFU_ORTHOLOGUE AFUA_6G14510)-RELATED"/>
    <property type="match status" value="1"/>
</dbReference>
<dbReference type="InterPro" id="IPR036188">
    <property type="entry name" value="FAD/NAD-bd_sf"/>
</dbReference>
<comment type="caution">
    <text evidence="4">The sequence shown here is derived from an EMBL/GenBank/DDBJ whole genome shotgun (WGS) entry which is preliminary data.</text>
</comment>
<gene>
    <name evidence="4" type="ORF">A4R35_00445</name>
</gene>
<dbReference type="AlphaFoldDB" id="A0A328VB42"/>
<name>A0A328VB42_9CHLR</name>
<keyword evidence="5" id="KW-1185">Reference proteome</keyword>
<keyword evidence="2" id="KW-0503">Monooxygenase</keyword>
<evidence type="ECO:0000313" key="5">
    <source>
        <dbReference type="Proteomes" id="UP000248706"/>
    </source>
</evidence>
<evidence type="ECO:0000256" key="1">
    <source>
        <dbReference type="ARBA" id="ARBA00023002"/>
    </source>
</evidence>
<dbReference type="EMBL" id="MCIF01000002">
    <property type="protein sequence ID" value="RAQ93979.1"/>
    <property type="molecule type" value="Genomic_DNA"/>
</dbReference>
<dbReference type="Gene3D" id="3.50.50.60">
    <property type="entry name" value="FAD/NAD(P)-binding domain"/>
    <property type="match status" value="1"/>
</dbReference>
<keyword evidence="1" id="KW-0560">Oxidoreductase</keyword>
<evidence type="ECO:0000313" key="4">
    <source>
        <dbReference type="EMBL" id="RAQ93979.1"/>
    </source>
</evidence>
<sequence length="272" mass="30861">MTGQDVVATFQDSTSASGNLLIGSDGVHSCARQFVDPVFPEEVYTGLINSGGYTSGMKLPSAPETVQFVFGRRAFFGYHLNPATGYVYWFTNWLHKQETNREAFVDMTDTRRRQEMLTKYAGELPIIKEIIEKADETFPYFLSYTLPKQPRVWHRGPVVLLDDAAHAISPSSGQGASMALEDAAILAKCLRDVPDLEQAFTSYEHLRRERTTKMYQMDVNGDRGKHQVKPLEVWLRDLTMPTFLKLFASPKASDWIYSYRVDWSTPVVTQDP</sequence>
<dbReference type="InterPro" id="IPR002938">
    <property type="entry name" value="FAD-bd"/>
</dbReference>
<dbReference type="SUPFAM" id="SSF51905">
    <property type="entry name" value="FAD/NAD(P)-binding domain"/>
    <property type="match status" value="1"/>
</dbReference>
<dbReference type="PANTHER" id="PTHR13789">
    <property type="entry name" value="MONOOXYGENASE"/>
    <property type="match status" value="1"/>
</dbReference>
<dbReference type="GO" id="GO:0004497">
    <property type="term" value="F:monooxygenase activity"/>
    <property type="evidence" value="ECO:0007669"/>
    <property type="project" value="UniProtKB-KW"/>
</dbReference>
<dbReference type="PRINTS" id="PR00420">
    <property type="entry name" value="RNGMNOXGNASE"/>
</dbReference>
<dbReference type="GO" id="GO:0071949">
    <property type="term" value="F:FAD binding"/>
    <property type="evidence" value="ECO:0007669"/>
    <property type="project" value="InterPro"/>
</dbReference>
<proteinExistence type="predicted"/>
<accession>A0A328VB42</accession>
<protein>
    <recommendedName>
        <fullName evidence="3">FAD-binding domain-containing protein</fullName>
    </recommendedName>
</protein>
<evidence type="ECO:0000259" key="3">
    <source>
        <dbReference type="Pfam" id="PF01494"/>
    </source>
</evidence>
<dbReference type="Pfam" id="PF01494">
    <property type="entry name" value="FAD_binding_3"/>
    <property type="match status" value="1"/>
</dbReference>
<dbReference type="InterPro" id="IPR050493">
    <property type="entry name" value="FAD-dep_Monooxygenase_BioMet"/>
</dbReference>
<feature type="domain" description="FAD-binding" evidence="3">
    <location>
        <begin position="18"/>
        <end position="216"/>
    </location>
</feature>
<reference evidence="4 5" key="1">
    <citation type="submission" date="2016-08" db="EMBL/GenBank/DDBJ databases">
        <title>Analysis of Carbohydrate Active Enzymes in Thermogemmatispora T81 Reveals Carbohydrate Degradation Ability.</title>
        <authorList>
            <person name="Tomazini A."/>
            <person name="Lal S."/>
            <person name="Stott M."/>
            <person name="Henrissat B."/>
            <person name="Polikarpov I."/>
            <person name="Sparling R."/>
            <person name="Levin D.B."/>
        </authorList>
    </citation>
    <scope>NUCLEOTIDE SEQUENCE [LARGE SCALE GENOMIC DNA]</scope>
    <source>
        <strain evidence="4 5">T81</strain>
    </source>
</reference>
<dbReference type="Proteomes" id="UP000248706">
    <property type="component" value="Unassembled WGS sequence"/>
</dbReference>